<sequence length="154" mass="16237">MNKRLGMVMVKVLTLSVIIFSVSAYFIYKTQLIGWVIFALGWLCIGSLLLFKITIKNVWPDIIFGLIDNGVLAILAVIGGAIAGVAGAIIGGAVGNAITDGIAGVFEGHMAERLREKEISEERTMLGSSIGKMAGCLLGAGAVLIIVSLLNIKF</sequence>
<gene>
    <name evidence="2" type="ORF">A3G58_00800</name>
</gene>
<evidence type="ECO:0000313" key="2">
    <source>
        <dbReference type="EMBL" id="OGY62101.1"/>
    </source>
</evidence>
<dbReference type="AlphaFoldDB" id="A0A1G1ZBS1"/>
<organism evidence="2 3">
    <name type="scientific">Candidatus Colwellbacteria bacterium RIFCSPLOWO2_12_FULL_46_17</name>
    <dbReference type="NCBI Taxonomy" id="1797695"/>
    <lineage>
        <taxon>Bacteria</taxon>
        <taxon>Candidatus Colwelliibacteriota</taxon>
    </lineage>
</organism>
<feature type="transmembrane region" description="Helical" evidence="1">
    <location>
        <begin position="63"/>
        <end position="90"/>
    </location>
</feature>
<keyword evidence="1" id="KW-0472">Membrane</keyword>
<dbReference type="EMBL" id="MHJD01000029">
    <property type="protein sequence ID" value="OGY62101.1"/>
    <property type="molecule type" value="Genomic_DNA"/>
</dbReference>
<accession>A0A1G1ZBS1</accession>
<dbReference type="Proteomes" id="UP000177801">
    <property type="component" value="Unassembled WGS sequence"/>
</dbReference>
<feature type="transmembrane region" description="Helical" evidence="1">
    <location>
        <begin position="130"/>
        <end position="152"/>
    </location>
</feature>
<feature type="transmembrane region" description="Helical" evidence="1">
    <location>
        <begin position="7"/>
        <end position="26"/>
    </location>
</feature>
<evidence type="ECO:0000256" key="1">
    <source>
        <dbReference type="SAM" id="Phobius"/>
    </source>
</evidence>
<keyword evidence="1" id="KW-1133">Transmembrane helix</keyword>
<name>A0A1G1ZBS1_9BACT</name>
<reference evidence="2 3" key="1">
    <citation type="journal article" date="2016" name="Nat. Commun.">
        <title>Thousands of microbial genomes shed light on interconnected biogeochemical processes in an aquifer system.</title>
        <authorList>
            <person name="Anantharaman K."/>
            <person name="Brown C.T."/>
            <person name="Hug L.A."/>
            <person name="Sharon I."/>
            <person name="Castelle C.J."/>
            <person name="Probst A.J."/>
            <person name="Thomas B.C."/>
            <person name="Singh A."/>
            <person name="Wilkins M.J."/>
            <person name="Karaoz U."/>
            <person name="Brodie E.L."/>
            <person name="Williams K.H."/>
            <person name="Hubbard S.S."/>
            <person name="Banfield J.F."/>
        </authorList>
    </citation>
    <scope>NUCLEOTIDE SEQUENCE [LARGE SCALE GENOMIC DNA]</scope>
</reference>
<proteinExistence type="predicted"/>
<evidence type="ECO:0000313" key="3">
    <source>
        <dbReference type="Proteomes" id="UP000177801"/>
    </source>
</evidence>
<feature type="transmembrane region" description="Helical" evidence="1">
    <location>
        <begin position="32"/>
        <end position="51"/>
    </location>
</feature>
<protein>
    <submittedName>
        <fullName evidence="2">Uncharacterized protein</fullName>
    </submittedName>
</protein>
<keyword evidence="1" id="KW-0812">Transmembrane</keyword>
<comment type="caution">
    <text evidence="2">The sequence shown here is derived from an EMBL/GenBank/DDBJ whole genome shotgun (WGS) entry which is preliminary data.</text>
</comment>